<dbReference type="AlphaFoldDB" id="A0A5E7TW89"/>
<evidence type="ECO:0000256" key="3">
    <source>
        <dbReference type="ARBA" id="ARBA00023125"/>
    </source>
</evidence>
<organism evidence="5 6">
    <name type="scientific">Pseudomonas fluorescens</name>
    <dbReference type="NCBI Taxonomy" id="294"/>
    <lineage>
        <taxon>Bacteria</taxon>
        <taxon>Pseudomonadati</taxon>
        <taxon>Pseudomonadota</taxon>
        <taxon>Gammaproteobacteria</taxon>
        <taxon>Pseudomonadales</taxon>
        <taxon>Pseudomonadaceae</taxon>
        <taxon>Pseudomonas</taxon>
    </lineage>
</organism>
<dbReference type="SUPFAM" id="SSF116734">
    <property type="entry name" value="DNA methylase specificity domain"/>
    <property type="match status" value="2"/>
</dbReference>
<accession>A0A5E7TW89</accession>
<feature type="domain" description="Type I restriction modification DNA specificity" evidence="4">
    <location>
        <begin position="65"/>
        <end position="179"/>
    </location>
</feature>
<sequence length="432" mass="47723">MNSEWTFAPLENCLDALIDYRGKTPEKTSAGIPLITAKIIKGGRIEKPSEFIAADNYDSWMRRGIPKEGDVVLTVEAPLGEVAQLGPEKIALAQRVVTLRGKKGVLDNSYLLYLLQTEEMLEQLRSRATGTTVLGIKQSELRKVPLSLPPINQQKVVAQTLKALDDRITLLRETNVTLEAIAQALFKSWFVDFDPVQAKAEGVDPEGMDATTAALFPDRFEESELGLVPKGWRVRGIDEACELGRGSSPRPIQQFMGGDVPWIKIADATASDGMFVFETKEMIIKDGVKNSVKVQPGDLIMSNSASCGITVFVELDGCIHDGWLYFKNYQYINKNFLFFWLRKIADHLVHIADGSVQKNLNIALVSSQKIICPSADVLQAFEIIAGPLLGRVRENCIQAKTLTQLRDTLLPRLISGQLRLPEAEAIVAEVCA</sequence>
<dbReference type="GO" id="GO:0009307">
    <property type="term" value="P:DNA restriction-modification system"/>
    <property type="evidence" value="ECO:0007669"/>
    <property type="project" value="UniProtKB-KW"/>
</dbReference>
<keyword evidence="3" id="KW-0238">DNA-binding</keyword>
<evidence type="ECO:0000256" key="2">
    <source>
        <dbReference type="ARBA" id="ARBA00022747"/>
    </source>
</evidence>
<dbReference type="Gene3D" id="3.90.220.20">
    <property type="entry name" value="DNA methylase specificity domains"/>
    <property type="match status" value="2"/>
</dbReference>
<evidence type="ECO:0000313" key="5">
    <source>
        <dbReference type="EMBL" id="VVQ02671.1"/>
    </source>
</evidence>
<dbReference type="GO" id="GO:0003677">
    <property type="term" value="F:DNA binding"/>
    <property type="evidence" value="ECO:0007669"/>
    <property type="project" value="UniProtKB-KW"/>
</dbReference>
<dbReference type="InterPro" id="IPR000055">
    <property type="entry name" value="Restrct_endonuc_typeI_TRD"/>
</dbReference>
<comment type="similarity">
    <text evidence="1">Belongs to the type-I restriction system S methylase family.</text>
</comment>
<dbReference type="PANTHER" id="PTHR30408">
    <property type="entry name" value="TYPE-1 RESTRICTION ENZYME ECOKI SPECIFICITY PROTEIN"/>
    <property type="match status" value="1"/>
</dbReference>
<dbReference type="EMBL" id="CABVJE010000010">
    <property type="protein sequence ID" value="VVQ02671.1"/>
    <property type="molecule type" value="Genomic_DNA"/>
</dbReference>
<name>A0A5E7TW89_PSEFL</name>
<dbReference type="RefSeq" id="WP_150672831.1">
    <property type="nucleotide sequence ID" value="NZ_CABVJE010000010.1"/>
</dbReference>
<keyword evidence="2" id="KW-0680">Restriction system</keyword>
<dbReference type="Pfam" id="PF01420">
    <property type="entry name" value="Methylase_S"/>
    <property type="match status" value="2"/>
</dbReference>
<dbReference type="CDD" id="cd17283">
    <property type="entry name" value="RMtype1_S_Hpy180ORF7835P_TRD2-CR2_like"/>
    <property type="match status" value="1"/>
</dbReference>
<gene>
    <name evidence="5" type="ORF">PS938_02645</name>
</gene>
<dbReference type="Gene3D" id="1.10.287.1120">
    <property type="entry name" value="Bipartite methylase S protein"/>
    <property type="match status" value="1"/>
</dbReference>
<dbReference type="Proteomes" id="UP000327191">
    <property type="component" value="Unassembled WGS sequence"/>
</dbReference>
<reference evidence="5 6" key="1">
    <citation type="submission" date="2019-09" db="EMBL/GenBank/DDBJ databases">
        <authorList>
            <person name="Chandra G."/>
            <person name="Truman W A."/>
        </authorList>
    </citation>
    <scope>NUCLEOTIDE SEQUENCE [LARGE SCALE GENOMIC DNA]</scope>
    <source>
        <strain evidence="5">PS938</strain>
    </source>
</reference>
<protein>
    <recommendedName>
        <fullName evidence="4">Type I restriction modification DNA specificity domain-containing protein</fullName>
    </recommendedName>
</protein>
<dbReference type="OrthoDB" id="9798929at2"/>
<proteinExistence type="inferred from homology"/>
<feature type="domain" description="Type I restriction modification DNA specificity" evidence="4">
    <location>
        <begin position="229"/>
        <end position="375"/>
    </location>
</feature>
<dbReference type="PANTHER" id="PTHR30408:SF13">
    <property type="entry name" value="TYPE I RESTRICTION ENZYME HINDI SPECIFICITY SUBUNIT"/>
    <property type="match status" value="1"/>
</dbReference>
<dbReference type="InterPro" id="IPR044946">
    <property type="entry name" value="Restrct_endonuc_typeI_TRD_sf"/>
</dbReference>
<evidence type="ECO:0000256" key="1">
    <source>
        <dbReference type="ARBA" id="ARBA00010923"/>
    </source>
</evidence>
<evidence type="ECO:0000313" key="6">
    <source>
        <dbReference type="Proteomes" id="UP000327191"/>
    </source>
</evidence>
<evidence type="ECO:0000259" key="4">
    <source>
        <dbReference type="Pfam" id="PF01420"/>
    </source>
</evidence>
<dbReference type="InterPro" id="IPR052021">
    <property type="entry name" value="Type-I_RS_S_subunit"/>
</dbReference>